<evidence type="ECO:0000256" key="14">
    <source>
        <dbReference type="ARBA" id="ARBA00023136"/>
    </source>
</evidence>
<comment type="catalytic activity">
    <reaction evidence="16">
        <text>CDP-1L-myo-inositol + 1D-myo-inositol 3-phosphate = bis(1L-myo-inositol) 3,1'-phosphate 1-phosphate + CMP + H(+)</text>
        <dbReference type="Rhea" id="RHEA:31327"/>
        <dbReference type="ChEBI" id="CHEBI:15378"/>
        <dbReference type="ChEBI" id="CHEBI:58401"/>
        <dbReference type="ChEBI" id="CHEBI:60377"/>
        <dbReference type="ChEBI" id="CHEBI:62573"/>
        <dbReference type="ChEBI" id="CHEBI:62576"/>
        <dbReference type="EC" id="2.7.8.34"/>
    </reaction>
</comment>
<evidence type="ECO:0000313" key="20">
    <source>
        <dbReference type="EMBL" id="GBF36244.1"/>
    </source>
</evidence>
<evidence type="ECO:0000256" key="1">
    <source>
        <dbReference type="ARBA" id="ARBA00000729"/>
    </source>
</evidence>
<dbReference type="InterPro" id="IPR005835">
    <property type="entry name" value="NTP_transferase_dom"/>
</dbReference>
<dbReference type="EC" id="2.7.7.74" evidence="6"/>
<feature type="transmembrane region" description="Helical" evidence="18">
    <location>
        <begin position="388"/>
        <end position="410"/>
    </location>
</feature>
<dbReference type="InterPro" id="IPR043130">
    <property type="entry name" value="CDP-OH_PTrfase_TM_dom"/>
</dbReference>
<keyword evidence="10 18" id="KW-0812">Transmembrane</keyword>
<dbReference type="EMBL" id="BFAX01000002">
    <property type="protein sequence ID" value="GBF36244.1"/>
    <property type="molecule type" value="Genomic_DNA"/>
</dbReference>
<evidence type="ECO:0000256" key="12">
    <source>
        <dbReference type="ARBA" id="ARBA00022842"/>
    </source>
</evidence>
<dbReference type="SUPFAM" id="SSF53448">
    <property type="entry name" value="Nucleotide-diphospho-sugar transferases"/>
    <property type="match status" value="1"/>
</dbReference>
<keyword evidence="20" id="KW-0548">Nucleotidyltransferase</keyword>
<dbReference type="RefSeq" id="WP_131007027.1">
    <property type="nucleotide sequence ID" value="NZ_BFAX01000002.1"/>
</dbReference>
<dbReference type="InterPro" id="IPR029044">
    <property type="entry name" value="Nucleotide-diphossugar_trans"/>
</dbReference>
<evidence type="ECO:0000256" key="18">
    <source>
        <dbReference type="SAM" id="Phobius"/>
    </source>
</evidence>
<dbReference type="InterPro" id="IPR053433">
    <property type="entry name" value="IPC_transferase/DIPP_synth"/>
</dbReference>
<dbReference type="NCBIfam" id="NF041135">
    <property type="entry name" value="IPPtranDIPPsyn_Thcocales"/>
    <property type="match status" value="1"/>
</dbReference>
<comment type="cofactor">
    <cofactor evidence="2">
        <name>Mg(2+)</name>
        <dbReference type="ChEBI" id="CHEBI:18420"/>
    </cofactor>
</comment>
<evidence type="ECO:0000256" key="11">
    <source>
        <dbReference type="ARBA" id="ARBA00022723"/>
    </source>
</evidence>
<evidence type="ECO:0000256" key="4">
    <source>
        <dbReference type="ARBA" id="ARBA00006982"/>
    </source>
</evidence>
<evidence type="ECO:0000256" key="5">
    <source>
        <dbReference type="ARBA" id="ARBA00007897"/>
    </source>
</evidence>
<keyword evidence="15" id="KW-0511">Multifunctional enzyme</keyword>
<dbReference type="GO" id="GO:0016779">
    <property type="term" value="F:nucleotidyltransferase activity"/>
    <property type="evidence" value="ECO:0007669"/>
    <property type="project" value="UniProtKB-KW"/>
</dbReference>
<evidence type="ECO:0000256" key="15">
    <source>
        <dbReference type="ARBA" id="ARBA00023268"/>
    </source>
</evidence>
<evidence type="ECO:0000256" key="3">
    <source>
        <dbReference type="ARBA" id="ARBA00004141"/>
    </source>
</evidence>
<keyword evidence="12" id="KW-0460">Magnesium</keyword>
<dbReference type="PROSITE" id="PS00379">
    <property type="entry name" value="CDP_ALCOHOL_P_TRANSF"/>
    <property type="match status" value="1"/>
</dbReference>
<name>A0A401HPP9_9EURY</name>
<comment type="catalytic activity">
    <reaction evidence="1">
        <text>1D-myo-inositol 3-phosphate + CTP + H(+) = CDP-1L-myo-inositol + diphosphate</text>
        <dbReference type="Rhea" id="RHEA:30647"/>
        <dbReference type="ChEBI" id="CHEBI:15378"/>
        <dbReference type="ChEBI" id="CHEBI:33019"/>
        <dbReference type="ChEBI" id="CHEBI:37563"/>
        <dbReference type="ChEBI" id="CHEBI:58401"/>
        <dbReference type="ChEBI" id="CHEBI:62573"/>
        <dbReference type="EC" id="2.7.7.74"/>
    </reaction>
</comment>
<dbReference type="Proteomes" id="UP000290527">
    <property type="component" value="Unassembled WGS sequence"/>
</dbReference>
<keyword evidence="21" id="KW-1185">Reference proteome</keyword>
<feature type="transmembrane region" description="Helical" evidence="18">
    <location>
        <begin position="267"/>
        <end position="290"/>
    </location>
</feature>
<dbReference type="Gene3D" id="3.90.550.10">
    <property type="entry name" value="Spore Coat Polysaccharide Biosynthesis Protein SpsA, Chain A"/>
    <property type="match status" value="1"/>
</dbReference>
<protein>
    <recommendedName>
        <fullName evidence="8">Bifunctional IPC transferase and DIPP synthase</fullName>
        <ecNumber evidence="6">2.7.7.74</ecNumber>
        <ecNumber evidence="7">2.7.8.34</ecNumber>
    </recommendedName>
</protein>
<organism evidence="20 21">
    <name type="scientific">Methanofervidicoccus abyssi</name>
    <dbReference type="NCBI Taxonomy" id="2082189"/>
    <lineage>
        <taxon>Archaea</taxon>
        <taxon>Methanobacteriati</taxon>
        <taxon>Methanobacteriota</taxon>
        <taxon>Methanomada group</taxon>
        <taxon>Methanococci</taxon>
        <taxon>Methanococcales</taxon>
        <taxon>Methanofervidicoccus</taxon>
    </lineage>
</organism>
<dbReference type="PANTHER" id="PTHR19136">
    <property type="entry name" value="MOLYBDENUM COFACTOR GUANYLYLTRANSFERASE"/>
    <property type="match status" value="1"/>
</dbReference>
<feature type="transmembrane region" description="Helical" evidence="18">
    <location>
        <begin position="340"/>
        <end position="359"/>
    </location>
</feature>
<sequence>MTPEKAVILAAGFGTRLGTITEETPKGLLKVAGREIIYRSMKILQELGVKEFIIITNRKYEDKFRKFVEENNFKARIVINEYPERGNGYSLYLAKSIVNEKFLLLMSDHIYGKAFLQEAVKGEGLIVDRNPRYVNIEEATKVKIRNNQVEDIGKHLKEFHGVDTGFFILTPDIFRIIEGILSDRDVLELSEIVKRAKLRVTFVDGLFWTDVDVPEDIKKAKDLIVKTSVKGVGDGFISRYLNRKISTRVSSLLVDYITPNQITVITFLLGIFSALLNFISVPLAGIMYQISSILDGVDGEIARASMKTSRFGGYVDSILDRYVDFTFLLLLAYVTIKEPIWWAIVTIAIFGSVMVSYSTECYRAVYGKSIYEEIPTMRYLIGKRDERAFLTMLFCLIGEIKALFVLLAVLTNLRVALTVWLVWKKHKVNSP</sequence>
<dbReference type="Gene3D" id="1.20.120.1760">
    <property type="match status" value="1"/>
</dbReference>
<evidence type="ECO:0000256" key="2">
    <source>
        <dbReference type="ARBA" id="ARBA00001946"/>
    </source>
</evidence>
<dbReference type="CDD" id="cd02523">
    <property type="entry name" value="PC_cytidylyltransferase"/>
    <property type="match status" value="1"/>
</dbReference>
<comment type="similarity">
    <text evidence="5">In the N-terminal section; belongs to the MobA family.</text>
</comment>
<evidence type="ECO:0000259" key="19">
    <source>
        <dbReference type="Pfam" id="PF00483"/>
    </source>
</evidence>
<comment type="similarity">
    <text evidence="17">Belongs to the CDP-alcohol phosphatidyltransferase class-I family.</text>
</comment>
<evidence type="ECO:0000313" key="21">
    <source>
        <dbReference type="Proteomes" id="UP000290527"/>
    </source>
</evidence>
<keyword evidence="9 17" id="KW-0808">Transferase</keyword>
<dbReference type="InterPro" id="IPR000462">
    <property type="entry name" value="CDP-OH_P_trans"/>
</dbReference>
<dbReference type="PANTHER" id="PTHR19136:SF84">
    <property type="entry name" value="BIFUNCTIONAL IPC TRANSFERASE AND DIPP SYNTHASE"/>
    <property type="match status" value="1"/>
</dbReference>
<keyword evidence="11" id="KW-0479">Metal-binding</keyword>
<comment type="similarity">
    <text evidence="4">In the C-terminal section; belongs to the CDP-alcohol phosphatidyltransferase class-I family.</text>
</comment>
<evidence type="ECO:0000256" key="13">
    <source>
        <dbReference type="ARBA" id="ARBA00022989"/>
    </source>
</evidence>
<evidence type="ECO:0000256" key="7">
    <source>
        <dbReference type="ARBA" id="ARBA00013268"/>
    </source>
</evidence>
<evidence type="ECO:0000256" key="17">
    <source>
        <dbReference type="RuleBase" id="RU003750"/>
    </source>
</evidence>
<gene>
    <name evidence="20" type="ORF">MHHB_P0474</name>
</gene>
<proteinExistence type="inferred from homology"/>
<evidence type="ECO:0000256" key="10">
    <source>
        <dbReference type="ARBA" id="ARBA00022692"/>
    </source>
</evidence>
<keyword evidence="14 18" id="KW-0472">Membrane</keyword>
<dbReference type="Pfam" id="PF00483">
    <property type="entry name" value="NTP_transferase"/>
    <property type="match status" value="1"/>
</dbReference>
<dbReference type="Pfam" id="PF01066">
    <property type="entry name" value="CDP-OH_P_transf"/>
    <property type="match status" value="1"/>
</dbReference>
<evidence type="ECO:0000256" key="9">
    <source>
        <dbReference type="ARBA" id="ARBA00022679"/>
    </source>
</evidence>
<accession>A0A401HPP9</accession>
<dbReference type="FunFam" id="3.90.550.10:FF:000282">
    <property type="entry name" value="Bifunctional IPC transferase and DIPP synthase"/>
    <property type="match status" value="1"/>
</dbReference>
<dbReference type="FunFam" id="1.20.120.1760:FF:000042">
    <property type="entry name" value="Bifunctional IPC transferase and DIPP synthase"/>
    <property type="match status" value="1"/>
</dbReference>
<dbReference type="GO" id="GO:0046872">
    <property type="term" value="F:metal ion binding"/>
    <property type="evidence" value="ECO:0007669"/>
    <property type="project" value="UniProtKB-KW"/>
</dbReference>
<keyword evidence="13 18" id="KW-1133">Transmembrane helix</keyword>
<comment type="subcellular location">
    <subcellularLocation>
        <location evidence="3">Membrane</location>
        <topology evidence="3">Multi-pass membrane protein</topology>
    </subcellularLocation>
</comment>
<dbReference type="GO" id="GO:0016020">
    <property type="term" value="C:membrane"/>
    <property type="evidence" value="ECO:0007669"/>
    <property type="project" value="UniProtKB-SubCell"/>
</dbReference>
<feature type="domain" description="Nucleotidyl transferase" evidence="19">
    <location>
        <begin position="5"/>
        <end position="117"/>
    </location>
</feature>
<evidence type="ECO:0000256" key="8">
    <source>
        <dbReference type="ARBA" id="ARBA00018322"/>
    </source>
</evidence>
<reference evidence="20 21" key="1">
    <citation type="journal article" date="2019" name="Int. J. Syst. Evol. Microbiol.">
        <title>Methanofervidicoccus abyssi gen. nov., sp. nov., a hydrogenotrophic methanogen, isolated from a hydrothermal vent chimney in the Mid-Cayman Spreading Center, the Caribbean Sea.</title>
        <authorList>
            <person name="Sakai S."/>
            <person name="Takaki Y."/>
            <person name="Miyazaki M."/>
            <person name="Ogawara M."/>
            <person name="Yanagawa K."/>
            <person name="Miyazaki J."/>
            <person name="Takai K."/>
        </authorList>
    </citation>
    <scope>NUCLEOTIDE SEQUENCE [LARGE SCALE GENOMIC DNA]</scope>
    <source>
        <strain evidence="20 21">HHB</strain>
    </source>
</reference>
<dbReference type="OrthoDB" id="15372at2157"/>
<evidence type="ECO:0000256" key="6">
    <source>
        <dbReference type="ARBA" id="ARBA00012504"/>
    </source>
</evidence>
<dbReference type="GO" id="GO:0016780">
    <property type="term" value="F:phosphotransferase activity, for other substituted phosphate groups"/>
    <property type="evidence" value="ECO:0007669"/>
    <property type="project" value="InterPro"/>
</dbReference>
<comment type="caution">
    <text evidence="20">The sequence shown here is derived from an EMBL/GenBank/DDBJ whole genome shotgun (WGS) entry which is preliminary data.</text>
</comment>
<dbReference type="EC" id="2.7.8.34" evidence="7"/>
<evidence type="ECO:0000256" key="16">
    <source>
        <dbReference type="ARBA" id="ARBA00049235"/>
    </source>
</evidence>
<dbReference type="AlphaFoldDB" id="A0A401HPP9"/>
<dbReference type="InterPro" id="IPR048254">
    <property type="entry name" value="CDP_ALCOHOL_P_TRANSF_CS"/>
</dbReference>
<dbReference type="GO" id="GO:0008654">
    <property type="term" value="P:phospholipid biosynthetic process"/>
    <property type="evidence" value="ECO:0007669"/>
    <property type="project" value="InterPro"/>
</dbReference>